<feature type="transmembrane region" description="Helical" evidence="7">
    <location>
        <begin position="191"/>
        <end position="213"/>
    </location>
</feature>
<accession>A0A2S8B867</accession>
<dbReference type="Proteomes" id="UP000238954">
    <property type="component" value="Chromosome"/>
</dbReference>
<feature type="transmembrane region" description="Helical" evidence="7">
    <location>
        <begin position="340"/>
        <end position="362"/>
    </location>
</feature>
<feature type="transmembrane region" description="Helical" evidence="7">
    <location>
        <begin position="462"/>
        <end position="482"/>
    </location>
</feature>
<name>A0A2S8B867_9SPHN</name>
<organism evidence="8 9">
    <name type="scientific">Sphingopyxis lindanitolerans</name>
    <dbReference type="NCBI Taxonomy" id="2054227"/>
    <lineage>
        <taxon>Bacteria</taxon>
        <taxon>Pseudomonadati</taxon>
        <taxon>Pseudomonadota</taxon>
        <taxon>Alphaproteobacteria</taxon>
        <taxon>Sphingomonadales</taxon>
        <taxon>Sphingomonadaceae</taxon>
        <taxon>Sphingopyxis</taxon>
    </lineage>
</organism>
<feature type="transmembrane region" description="Helical" evidence="7">
    <location>
        <begin position="98"/>
        <end position="121"/>
    </location>
</feature>
<evidence type="ECO:0000256" key="7">
    <source>
        <dbReference type="SAM" id="Phobius"/>
    </source>
</evidence>
<dbReference type="InterPro" id="IPR050833">
    <property type="entry name" value="Poly_Biosynth_Transport"/>
</dbReference>
<gene>
    <name evidence="8" type="ORF">CVO77_08860</name>
</gene>
<evidence type="ECO:0000256" key="4">
    <source>
        <dbReference type="ARBA" id="ARBA00022692"/>
    </source>
</evidence>
<dbReference type="AlphaFoldDB" id="A0A2S8B867"/>
<feature type="transmembrane region" description="Helical" evidence="7">
    <location>
        <begin position="374"/>
        <end position="393"/>
    </location>
</feature>
<dbReference type="RefSeq" id="WP_105998715.1">
    <property type="nucleotide sequence ID" value="NZ_CM009578.1"/>
</dbReference>
<feature type="transmembrane region" description="Helical" evidence="7">
    <location>
        <begin position="133"/>
        <end position="152"/>
    </location>
</feature>
<keyword evidence="6 7" id="KW-0472">Membrane</keyword>
<keyword evidence="3" id="KW-1003">Cell membrane</keyword>
<keyword evidence="5 7" id="KW-1133">Transmembrane helix</keyword>
<feature type="transmembrane region" description="Helical" evidence="7">
    <location>
        <begin position="308"/>
        <end position="328"/>
    </location>
</feature>
<reference evidence="9" key="1">
    <citation type="submission" date="2017-11" db="EMBL/GenBank/DDBJ databases">
        <title>The complete genome sequence of Sphingopyxis pomeranensis sp. nov. strain WS5A3p.</title>
        <authorList>
            <person name="Kaminski M.A."/>
        </authorList>
    </citation>
    <scope>NUCLEOTIDE SEQUENCE [LARGE SCALE GENOMIC DNA]</scope>
    <source>
        <strain evidence="9">WS5A3p</strain>
    </source>
</reference>
<dbReference type="PANTHER" id="PTHR30250">
    <property type="entry name" value="PST FAMILY PREDICTED COLANIC ACID TRANSPORTER"/>
    <property type="match status" value="1"/>
</dbReference>
<feature type="transmembrane region" description="Helical" evidence="7">
    <location>
        <begin position="225"/>
        <end position="241"/>
    </location>
</feature>
<sequence length="514" mass="55108">MVSGSAEFKDSETASESSDAFGGRVRSAVIWRSGSQILAQIITWSVTLLVIRLLDPADYGLFAMTQVILSFLAFLNGWGFASALVQSDSIDPFRIRQAFGLLLLLNAGLAAIQFFGAPLAAAYYGHPKVADLLRVQALLYLATPFIALPQVMMSRTLDFRRLALVNLLAALVGAGTALGCALAGYGVWTLVYAPIAMFWTRAVGLTAVARLFVWPSFNFRGCGQIIGFGSAILFAQLFWLVQSQSDVFIAGARFDTHSLGLYAEALFLAQIFMAKFVPPLNEVAFPAYSRIKDDAAAVRWNFLKTVRLLMLVAAPFYCGLTVVAAPMVETLFGLKWLGMVPYIQIISLALMLMTVQILFAPVTSALGKPSTSMFAALGGAILFPTAFLIGAQWGLIGMAWAWLIAAPLLLILTARLSAPLIGVSLRDIGRAALPGVAPALVMAVAVGFAGEALANLGWSAPVRLALLVALGALLYGALLWFLERAALNEVIRVVVRRQPASGPIPPSRENYDAI</sequence>
<comment type="similarity">
    <text evidence="2">Belongs to the polysaccharide synthase family.</text>
</comment>
<evidence type="ECO:0000256" key="5">
    <source>
        <dbReference type="ARBA" id="ARBA00022989"/>
    </source>
</evidence>
<dbReference type="OrthoDB" id="7605542at2"/>
<evidence type="ECO:0000256" key="1">
    <source>
        <dbReference type="ARBA" id="ARBA00004651"/>
    </source>
</evidence>
<evidence type="ECO:0000313" key="9">
    <source>
        <dbReference type="Proteomes" id="UP000238954"/>
    </source>
</evidence>
<feature type="transmembrane region" description="Helical" evidence="7">
    <location>
        <begin position="399"/>
        <end position="418"/>
    </location>
</feature>
<proteinExistence type="inferred from homology"/>
<dbReference type="CDD" id="cd13127">
    <property type="entry name" value="MATE_tuaB_like"/>
    <property type="match status" value="1"/>
</dbReference>
<dbReference type="PANTHER" id="PTHR30250:SF10">
    <property type="entry name" value="LIPOPOLYSACCHARIDE BIOSYNTHESIS PROTEIN WZXC"/>
    <property type="match status" value="1"/>
</dbReference>
<comment type="caution">
    <text evidence="8">The sequence shown here is derived from an EMBL/GenBank/DDBJ whole genome shotgun (WGS) entry which is preliminary data.</text>
</comment>
<feature type="transmembrane region" description="Helical" evidence="7">
    <location>
        <begin position="261"/>
        <end position="280"/>
    </location>
</feature>
<evidence type="ECO:0000313" key="8">
    <source>
        <dbReference type="EMBL" id="PQM28547.1"/>
    </source>
</evidence>
<dbReference type="GO" id="GO:0005886">
    <property type="term" value="C:plasma membrane"/>
    <property type="evidence" value="ECO:0007669"/>
    <property type="project" value="UniProtKB-SubCell"/>
</dbReference>
<keyword evidence="4 7" id="KW-0812">Transmembrane</keyword>
<protein>
    <submittedName>
        <fullName evidence="8">Lipopolysaccharide biosynthesis protein</fullName>
    </submittedName>
</protein>
<keyword evidence="9" id="KW-1185">Reference proteome</keyword>
<dbReference type="Pfam" id="PF13440">
    <property type="entry name" value="Polysacc_synt_3"/>
    <property type="match status" value="1"/>
</dbReference>
<evidence type="ECO:0000256" key="2">
    <source>
        <dbReference type="ARBA" id="ARBA00007430"/>
    </source>
</evidence>
<evidence type="ECO:0000256" key="3">
    <source>
        <dbReference type="ARBA" id="ARBA00022475"/>
    </source>
</evidence>
<evidence type="ECO:0000256" key="6">
    <source>
        <dbReference type="ARBA" id="ARBA00023136"/>
    </source>
</evidence>
<comment type="subcellular location">
    <subcellularLocation>
        <location evidence="1">Cell membrane</location>
        <topology evidence="1">Multi-pass membrane protein</topology>
    </subcellularLocation>
</comment>
<feature type="transmembrane region" description="Helical" evidence="7">
    <location>
        <begin position="164"/>
        <end position="185"/>
    </location>
</feature>
<dbReference type="EMBL" id="PHFW01000002">
    <property type="protein sequence ID" value="PQM28547.1"/>
    <property type="molecule type" value="Genomic_DNA"/>
</dbReference>
<feature type="transmembrane region" description="Helical" evidence="7">
    <location>
        <begin position="430"/>
        <end position="450"/>
    </location>
</feature>
<feature type="transmembrane region" description="Helical" evidence="7">
    <location>
        <begin position="60"/>
        <end position="86"/>
    </location>
</feature>